<feature type="region of interest" description="Disordered" evidence="1">
    <location>
        <begin position="1"/>
        <end position="89"/>
    </location>
</feature>
<dbReference type="AlphaFoldDB" id="A0A426ZUB6"/>
<reference evidence="2 3" key="1">
    <citation type="journal article" date="2014" name="Agronomy (Basel)">
        <title>A Draft Genome Sequence for Ensete ventricosum, the Drought-Tolerant Tree Against Hunger.</title>
        <authorList>
            <person name="Harrison J."/>
            <person name="Moore K.A."/>
            <person name="Paszkiewicz K."/>
            <person name="Jones T."/>
            <person name="Grant M."/>
            <person name="Ambacheew D."/>
            <person name="Muzemil S."/>
            <person name="Studholme D.J."/>
        </authorList>
    </citation>
    <scope>NUCLEOTIDE SEQUENCE [LARGE SCALE GENOMIC DNA]</scope>
</reference>
<comment type="caution">
    <text evidence="2">The sequence shown here is derived from an EMBL/GenBank/DDBJ whole genome shotgun (WGS) entry which is preliminary data.</text>
</comment>
<protein>
    <submittedName>
        <fullName evidence="2">Uncharacterized protein</fullName>
    </submittedName>
</protein>
<gene>
    <name evidence="2" type="ORF">B296_00026658</name>
</gene>
<sequence>MLLEDKSGSPCRDYSRESLQPEKRDSKKTMKKKTKRRKTSRPDQEMTKEQKSRGTKEARESEEQKEYVDLGIGTHSPAHPTENSLPAREDRHRFIVSRCAEQSARTNMAPEMTRRRKCGYEPLSSTIKCRVKITNTSSASLGQFI</sequence>
<evidence type="ECO:0000256" key="1">
    <source>
        <dbReference type="SAM" id="MobiDB-lite"/>
    </source>
</evidence>
<evidence type="ECO:0000313" key="2">
    <source>
        <dbReference type="EMBL" id="RRT67552.1"/>
    </source>
</evidence>
<organism evidence="2 3">
    <name type="scientific">Ensete ventricosum</name>
    <name type="common">Abyssinian banana</name>
    <name type="synonym">Musa ensete</name>
    <dbReference type="NCBI Taxonomy" id="4639"/>
    <lineage>
        <taxon>Eukaryota</taxon>
        <taxon>Viridiplantae</taxon>
        <taxon>Streptophyta</taxon>
        <taxon>Embryophyta</taxon>
        <taxon>Tracheophyta</taxon>
        <taxon>Spermatophyta</taxon>
        <taxon>Magnoliopsida</taxon>
        <taxon>Liliopsida</taxon>
        <taxon>Zingiberales</taxon>
        <taxon>Musaceae</taxon>
        <taxon>Ensete</taxon>
    </lineage>
</organism>
<proteinExistence type="predicted"/>
<feature type="compositionally biased region" description="Basic and acidic residues" evidence="1">
    <location>
        <begin position="40"/>
        <end position="68"/>
    </location>
</feature>
<evidence type="ECO:0000313" key="3">
    <source>
        <dbReference type="Proteomes" id="UP000287651"/>
    </source>
</evidence>
<dbReference type="EMBL" id="AMZH03005001">
    <property type="protein sequence ID" value="RRT67552.1"/>
    <property type="molecule type" value="Genomic_DNA"/>
</dbReference>
<name>A0A426ZUB6_ENSVE</name>
<dbReference type="Proteomes" id="UP000287651">
    <property type="component" value="Unassembled WGS sequence"/>
</dbReference>
<feature type="compositionally biased region" description="Basic and acidic residues" evidence="1">
    <location>
        <begin position="1"/>
        <end position="28"/>
    </location>
</feature>
<feature type="compositionally biased region" description="Basic residues" evidence="1">
    <location>
        <begin position="29"/>
        <end position="39"/>
    </location>
</feature>
<accession>A0A426ZUB6</accession>